<evidence type="ECO:0000256" key="3">
    <source>
        <dbReference type="ARBA" id="ARBA00023163"/>
    </source>
</evidence>
<dbReference type="SUPFAM" id="SSF48498">
    <property type="entry name" value="Tetracyclin repressor-like, C-terminal domain"/>
    <property type="match status" value="1"/>
</dbReference>
<dbReference type="InterPro" id="IPR001647">
    <property type="entry name" value="HTH_TetR"/>
</dbReference>
<evidence type="ECO:0000256" key="1">
    <source>
        <dbReference type="ARBA" id="ARBA00023015"/>
    </source>
</evidence>
<dbReference type="Gene3D" id="1.10.357.10">
    <property type="entry name" value="Tetracycline Repressor, domain 2"/>
    <property type="match status" value="1"/>
</dbReference>
<dbReference type="GO" id="GO:0003677">
    <property type="term" value="F:DNA binding"/>
    <property type="evidence" value="ECO:0007669"/>
    <property type="project" value="UniProtKB-UniRule"/>
</dbReference>
<evidence type="ECO:0000313" key="7">
    <source>
        <dbReference type="Proteomes" id="UP000321287"/>
    </source>
</evidence>
<dbReference type="Pfam" id="PF13305">
    <property type="entry name" value="TetR_C_33"/>
    <property type="match status" value="1"/>
</dbReference>
<evidence type="ECO:0000256" key="2">
    <source>
        <dbReference type="ARBA" id="ARBA00023125"/>
    </source>
</evidence>
<name>A0AAN4R370_9PROT</name>
<dbReference type="SUPFAM" id="SSF46689">
    <property type="entry name" value="Homeodomain-like"/>
    <property type="match status" value="1"/>
</dbReference>
<evidence type="ECO:0000259" key="5">
    <source>
        <dbReference type="PROSITE" id="PS50977"/>
    </source>
</evidence>
<dbReference type="AlphaFoldDB" id="A0AAN4R370"/>
<feature type="domain" description="HTH tetR-type" evidence="5">
    <location>
        <begin position="11"/>
        <end position="71"/>
    </location>
</feature>
<dbReference type="Pfam" id="PF00440">
    <property type="entry name" value="TetR_N"/>
    <property type="match status" value="1"/>
</dbReference>
<dbReference type="RefSeq" id="WP_083510723.1">
    <property type="nucleotide sequence ID" value="NZ_AP014690.1"/>
</dbReference>
<dbReference type="InterPro" id="IPR036271">
    <property type="entry name" value="Tet_transcr_reg_TetR-rel_C_sf"/>
</dbReference>
<dbReference type="InterPro" id="IPR025996">
    <property type="entry name" value="MT1864/Rv1816-like_C"/>
</dbReference>
<evidence type="ECO:0000256" key="4">
    <source>
        <dbReference type="PROSITE-ProRule" id="PRU00335"/>
    </source>
</evidence>
<dbReference type="GeneID" id="78226152"/>
<keyword evidence="7" id="KW-1185">Reference proteome</keyword>
<keyword evidence="2 4" id="KW-0238">DNA-binding</keyword>
<organism evidence="6 7">
    <name type="scientific">Asaia bogorensis NBRC 16594</name>
    <dbReference type="NCBI Taxonomy" id="1231624"/>
    <lineage>
        <taxon>Bacteria</taxon>
        <taxon>Pseudomonadati</taxon>
        <taxon>Pseudomonadota</taxon>
        <taxon>Alphaproteobacteria</taxon>
        <taxon>Acetobacterales</taxon>
        <taxon>Acetobacteraceae</taxon>
        <taxon>Asaia</taxon>
    </lineage>
</organism>
<protein>
    <submittedName>
        <fullName evidence="6">TetR family transcriptional regulator</fullName>
    </submittedName>
</protein>
<comment type="caution">
    <text evidence="6">The sequence shown here is derived from an EMBL/GenBank/DDBJ whole genome shotgun (WGS) entry which is preliminary data.</text>
</comment>
<evidence type="ECO:0000313" key="6">
    <source>
        <dbReference type="EMBL" id="GEL54141.1"/>
    </source>
</evidence>
<proteinExistence type="predicted"/>
<dbReference type="KEGG" id="abg:Asbog_01082"/>
<sequence>MTQYVDNYHHGDLAKALMRAARVVIQRDGIEALTLRAVTREVGVSATAAVPHFGNLTGLRSALAAEGYEALAHALTQAMSGSPRVNAHAVGMAYIGFALENPDLFRLMFRRALLDHTLPDLAQASSRAFAALRGLAGREDAHPDSTDAMPRMAGLWGRVHGLSLLAIDGMFDPFLDGAEAGVLPDFLSKALGEGQPGS</sequence>
<reference evidence="6 7" key="1">
    <citation type="submission" date="2019-07" db="EMBL/GenBank/DDBJ databases">
        <title>Whole genome shotgun sequence of Asaia bogorensis NBRC 16594.</title>
        <authorList>
            <person name="Hosoyama A."/>
            <person name="Uohara A."/>
            <person name="Ohji S."/>
            <person name="Ichikawa N."/>
        </authorList>
    </citation>
    <scope>NUCLEOTIDE SEQUENCE [LARGE SCALE GENOMIC DNA]</scope>
    <source>
        <strain evidence="6 7">NBRC 16594</strain>
    </source>
</reference>
<dbReference type="Proteomes" id="UP000321287">
    <property type="component" value="Unassembled WGS sequence"/>
</dbReference>
<keyword evidence="1" id="KW-0805">Transcription regulation</keyword>
<dbReference type="InterPro" id="IPR009057">
    <property type="entry name" value="Homeodomain-like_sf"/>
</dbReference>
<gene>
    <name evidence="6" type="ORF">ABO01nite_21480</name>
</gene>
<dbReference type="PROSITE" id="PS50977">
    <property type="entry name" value="HTH_TETR_2"/>
    <property type="match status" value="1"/>
</dbReference>
<dbReference type="EMBL" id="BJVS01000006">
    <property type="protein sequence ID" value="GEL54141.1"/>
    <property type="molecule type" value="Genomic_DNA"/>
</dbReference>
<accession>A0AAN4R370</accession>
<keyword evidence="3" id="KW-0804">Transcription</keyword>
<feature type="DNA-binding region" description="H-T-H motif" evidence="4">
    <location>
        <begin position="34"/>
        <end position="53"/>
    </location>
</feature>